<accession>A0A806XDA7</accession>
<dbReference type="Proteomes" id="UP000069162">
    <property type="component" value="Chromosome"/>
</dbReference>
<dbReference type="KEGG" id="kle:AO703_16125"/>
<protein>
    <recommendedName>
        <fullName evidence="3">DUF2732 family protein</fullName>
    </recommendedName>
</protein>
<dbReference type="InterPro" id="IPR020126">
    <property type="entry name" value="DUF2732"/>
</dbReference>
<evidence type="ECO:0000313" key="1">
    <source>
        <dbReference type="EMBL" id="ALR77753.1"/>
    </source>
</evidence>
<reference evidence="2" key="1">
    <citation type="submission" date="2015-10" db="EMBL/GenBank/DDBJ databases">
        <title>Complete Genome Sequencing of Klebsiella sp. strain G5.</title>
        <authorList>
            <person name="Chan K.-G."/>
            <person name="Chen J.-W."/>
        </authorList>
    </citation>
    <scope>NUCLEOTIDE SEQUENCE [LARGE SCALE GENOMIC DNA]</scope>
    <source>
        <strain evidence="2">G5</strain>
    </source>
</reference>
<name>A0A806XDA7_9ENTR</name>
<gene>
    <name evidence="1" type="ORF">AO703_16125</name>
</gene>
<sequence>MTQLSSYSDEHIAMQLIELRNIERTRLSRAFCQRLSSLAAHITCLQLSAIEATALLEEEAERIRTENEECC</sequence>
<dbReference type="EMBL" id="CP012871">
    <property type="protein sequence ID" value="ALR77753.1"/>
    <property type="molecule type" value="Genomic_DNA"/>
</dbReference>
<dbReference type="RefSeq" id="WP_013365160.1">
    <property type="nucleotide sequence ID" value="NZ_CP012871.1"/>
</dbReference>
<proteinExistence type="predicted"/>
<dbReference type="AlphaFoldDB" id="A0A806XDA7"/>
<evidence type="ECO:0000313" key="2">
    <source>
        <dbReference type="Proteomes" id="UP000069162"/>
    </source>
</evidence>
<evidence type="ECO:0008006" key="3">
    <source>
        <dbReference type="Google" id="ProtNLM"/>
    </source>
</evidence>
<organism evidence="1 2">
    <name type="scientific">[Enterobacter] lignolyticus</name>
    <dbReference type="NCBI Taxonomy" id="1334193"/>
    <lineage>
        <taxon>Bacteria</taxon>
        <taxon>Pseudomonadati</taxon>
        <taxon>Pseudomonadota</taxon>
        <taxon>Gammaproteobacteria</taxon>
        <taxon>Enterobacterales</taxon>
        <taxon>Enterobacteriaceae</taxon>
        <taxon>Pluralibacter</taxon>
    </lineage>
</organism>
<dbReference type="Pfam" id="PF10809">
    <property type="entry name" value="DUF2732"/>
    <property type="match status" value="1"/>
</dbReference>